<dbReference type="InterPro" id="IPR029069">
    <property type="entry name" value="HotDog_dom_sf"/>
</dbReference>
<sequence length="167" mass="19315">MYKLYKPALVKLALNLWPPFWGSGIRIIRISNDFKTVKIKLKLRWWNKNANRTQYGGSIFSLTDPVYALMLIGLLGKEYYVWDKHAEINFIKPGNSDLYADFVISDNCLRDILDATAGGDKHLPEFMVQVKDIQGEVVSEVKRTLYVRKKPQYREEVGKLAEEELTS</sequence>
<comment type="caution">
    <text evidence="1">The sequence shown here is derived from an EMBL/GenBank/DDBJ whole genome shotgun (WGS) entry which is preliminary data.</text>
</comment>
<accession>A0A2T3NRC5</accession>
<dbReference type="OrthoDB" id="9814774at2"/>
<dbReference type="Gene3D" id="3.10.129.10">
    <property type="entry name" value="Hotdog Thioesterase"/>
    <property type="match status" value="1"/>
</dbReference>
<dbReference type="AlphaFoldDB" id="A0A2T3NRC5"/>
<organism evidence="1 2">
    <name type="scientific">Photobacterium sanctipauli</name>
    <dbReference type="NCBI Taxonomy" id="1342794"/>
    <lineage>
        <taxon>Bacteria</taxon>
        <taxon>Pseudomonadati</taxon>
        <taxon>Pseudomonadota</taxon>
        <taxon>Gammaproteobacteria</taxon>
        <taxon>Vibrionales</taxon>
        <taxon>Vibrionaceae</taxon>
        <taxon>Photobacterium</taxon>
    </lineage>
</organism>
<evidence type="ECO:0000313" key="2">
    <source>
        <dbReference type="Proteomes" id="UP000241771"/>
    </source>
</evidence>
<reference evidence="1 2" key="1">
    <citation type="submission" date="2018-01" db="EMBL/GenBank/DDBJ databases">
        <title>Whole genome sequencing of Histamine producing bacteria.</title>
        <authorList>
            <person name="Butler K."/>
        </authorList>
    </citation>
    <scope>NUCLEOTIDE SEQUENCE [LARGE SCALE GENOMIC DNA]</scope>
    <source>
        <strain evidence="1 2">DSM 100436</strain>
    </source>
</reference>
<dbReference type="Proteomes" id="UP000241771">
    <property type="component" value="Unassembled WGS sequence"/>
</dbReference>
<protein>
    <submittedName>
        <fullName evidence="1">DUF4442 domain-containing protein</fullName>
    </submittedName>
</protein>
<dbReference type="SUPFAM" id="SSF54637">
    <property type="entry name" value="Thioesterase/thiol ester dehydrase-isomerase"/>
    <property type="match status" value="1"/>
</dbReference>
<proteinExistence type="predicted"/>
<gene>
    <name evidence="1" type="ORF">C9I98_15000</name>
</gene>
<dbReference type="InterPro" id="IPR027961">
    <property type="entry name" value="DUF4442"/>
</dbReference>
<name>A0A2T3NRC5_9GAMM</name>
<evidence type="ECO:0000313" key="1">
    <source>
        <dbReference type="EMBL" id="PSW18777.1"/>
    </source>
</evidence>
<dbReference type="EMBL" id="PYMA01000009">
    <property type="protein sequence ID" value="PSW18777.1"/>
    <property type="molecule type" value="Genomic_DNA"/>
</dbReference>
<dbReference type="Pfam" id="PF14539">
    <property type="entry name" value="DUF4442"/>
    <property type="match status" value="1"/>
</dbReference>
<keyword evidence="2" id="KW-1185">Reference proteome</keyword>
<dbReference type="RefSeq" id="WP_036818054.1">
    <property type="nucleotide sequence ID" value="NZ_JGVO01000120.1"/>
</dbReference>